<feature type="transmembrane region" description="Helical" evidence="10">
    <location>
        <begin position="337"/>
        <end position="358"/>
    </location>
</feature>
<evidence type="ECO:0000256" key="10">
    <source>
        <dbReference type="SAM" id="Phobius"/>
    </source>
</evidence>
<feature type="domain" description="NADH:quinone oxidoreductase/Mrp antiporter transmembrane" evidence="11">
    <location>
        <begin position="130"/>
        <end position="427"/>
    </location>
</feature>
<feature type="transmembrane region" description="Helical" evidence="10">
    <location>
        <begin position="252"/>
        <end position="272"/>
    </location>
</feature>
<feature type="transmembrane region" description="Helical" evidence="10">
    <location>
        <begin position="34"/>
        <end position="54"/>
    </location>
</feature>
<dbReference type="GO" id="GO:0012505">
    <property type="term" value="C:endomembrane system"/>
    <property type="evidence" value="ECO:0007669"/>
    <property type="project" value="UniProtKB-SubCell"/>
</dbReference>
<feature type="transmembrane region" description="Helical" evidence="10">
    <location>
        <begin position="310"/>
        <end position="331"/>
    </location>
</feature>
<gene>
    <name evidence="12" type="ORF">JT25_011835</name>
</gene>
<dbReference type="InterPro" id="IPR003918">
    <property type="entry name" value="NADH_UbQ_OxRdtase"/>
</dbReference>
<name>A0A126T519_9GAMM</name>
<feature type="transmembrane region" description="Helical" evidence="10">
    <location>
        <begin position="137"/>
        <end position="156"/>
    </location>
</feature>
<keyword evidence="4 9" id="KW-0812">Transmembrane</keyword>
<feature type="transmembrane region" description="Helical" evidence="10">
    <location>
        <begin position="416"/>
        <end position="440"/>
    </location>
</feature>
<evidence type="ECO:0000256" key="2">
    <source>
        <dbReference type="ARBA" id="ARBA00009025"/>
    </source>
</evidence>
<organism evidence="12 13">
    <name type="scientific">Methylomonas denitrificans</name>
    <dbReference type="NCBI Taxonomy" id="1538553"/>
    <lineage>
        <taxon>Bacteria</taxon>
        <taxon>Pseudomonadati</taxon>
        <taxon>Pseudomonadota</taxon>
        <taxon>Gammaproteobacteria</taxon>
        <taxon>Methylococcales</taxon>
        <taxon>Methylococcaceae</taxon>
        <taxon>Methylomonas</taxon>
    </lineage>
</organism>
<feature type="transmembrane region" description="Helical" evidence="10">
    <location>
        <begin position="74"/>
        <end position="100"/>
    </location>
</feature>
<feature type="transmembrane region" description="Helical" evidence="10">
    <location>
        <begin position="284"/>
        <end position="303"/>
    </location>
</feature>
<comment type="subcellular location">
    <subcellularLocation>
        <location evidence="1">Endomembrane system</location>
        <topology evidence="1">Multi-pass membrane protein</topology>
    </subcellularLocation>
    <subcellularLocation>
        <location evidence="9">Membrane</location>
        <topology evidence="9">Multi-pass membrane protein</topology>
    </subcellularLocation>
</comment>
<dbReference type="STRING" id="1538553.JT25_011835"/>
<dbReference type="PANTHER" id="PTHR43507">
    <property type="entry name" value="NADH-UBIQUINONE OXIDOREDUCTASE CHAIN 4"/>
    <property type="match status" value="1"/>
</dbReference>
<dbReference type="KEGG" id="mdn:JT25_011835"/>
<evidence type="ECO:0000256" key="1">
    <source>
        <dbReference type="ARBA" id="ARBA00004127"/>
    </source>
</evidence>
<keyword evidence="5 10" id="KW-1133">Transmembrane helix</keyword>
<feature type="transmembrane region" description="Helical" evidence="10">
    <location>
        <begin position="112"/>
        <end position="131"/>
    </location>
</feature>
<feature type="transmembrane region" description="Helical" evidence="10">
    <location>
        <begin position="168"/>
        <end position="187"/>
    </location>
</feature>
<dbReference type="OrthoDB" id="9768329at2"/>
<evidence type="ECO:0000256" key="6">
    <source>
        <dbReference type="ARBA" id="ARBA00023136"/>
    </source>
</evidence>
<reference evidence="12 13" key="1">
    <citation type="journal article" date="2015" name="Environ. Microbiol.">
        <title>Methane oxidation coupled to nitrate reduction under hypoxia by the Gammaproteobacterium Methylomonas denitrificans, sp. nov. type strain FJG1.</title>
        <authorList>
            <person name="Kits K.D."/>
            <person name="Klotz M.G."/>
            <person name="Stein L.Y."/>
        </authorList>
    </citation>
    <scope>NUCLEOTIDE SEQUENCE [LARGE SCALE GENOMIC DNA]</scope>
    <source>
        <strain evidence="12 13">FJG1</strain>
    </source>
</reference>
<evidence type="ECO:0000259" key="11">
    <source>
        <dbReference type="Pfam" id="PF00361"/>
    </source>
</evidence>
<sequence>MTDSFPLLSLCLAWPLLGALSLAFIRDSRLAKRGAVLVAVVELLFTVAAAWVFDTARGDFQLLEDYPWIPGLNIHYQLGVDGISILFLPITALLTLMALLASWNSVRQLNRFQLALMLALESVTIGVFTALDLALFFLFWELTLPPIFFLIGLWGIGAERRHAAMKYILYMLFGGVPLLFGIILLAINHAEYTGGAIPQDLAFSLPVLLNTPIPEAAQGLIFLLLVLGFAVKAPLLPFHTWLPTTAMEAPTFLSALLVGLKLGVYGIIRFAIPLAPQAALEHRWLLAILGAVTLIYGALIALQQTNLRRLLAYSSISHVGLVIVGIAAFNLQGLQGAVLQLLNFGIVAGSLMLIAGMIQQRLGSTDLVHLGGLAKPMPRLTVLFFVFALSSIGVPGTNGFPAELLMILGALQAYPALAMVALFGAVLGAAYMLGFVRRAFFGPVVHDSVARAQDLRPRELALLVVPALLVLAIGLYPQWLLSWQETSLQAWSQRLNATTQLIAEARHAHRPTSLGMPAETDGSI</sequence>
<evidence type="ECO:0000256" key="8">
    <source>
        <dbReference type="ARBA" id="ARBA00032798"/>
    </source>
</evidence>
<evidence type="ECO:0000313" key="13">
    <source>
        <dbReference type="Proteomes" id="UP000030512"/>
    </source>
</evidence>
<dbReference type="PRINTS" id="PR01437">
    <property type="entry name" value="NUOXDRDTASE4"/>
</dbReference>
<accession>A0A126T519</accession>
<evidence type="ECO:0000256" key="7">
    <source>
        <dbReference type="ARBA" id="ARBA00031584"/>
    </source>
</evidence>
<proteinExistence type="inferred from homology"/>
<dbReference type="GO" id="GO:0016020">
    <property type="term" value="C:membrane"/>
    <property type="evidence" value="ECO:0007669"/>
    <property type="project" value="UniProtKB-SubCell"/>
</dbReference>
<keyword evidence="6 10" id="KW-0472">Membrane</keyword>
<evidence type="ECO:0000313" key="12">
    <source>
        <dbReference type="EMBL" id="AMK77167.1"/>
    </source>
</evidence>
<comment type="similarity">
    <text evidence="2">Belongs to the complex I subunit 4 family.</text>
</comment>
<dbReference type="NCBIfam" id="TIGR01972">
    <property type="entry name" value="NDH_I_M"/>
    <property type="match status" value="1"/>
</dbReference>
<dbReference type="Pfam" id="PF00361">
    <property type="entry name" value="Proton_antipo_M"/>
    <property type="match status" value="1"/>
</dbReference>
<dbReference type="EMBL" id="CP014476">
    <property type="protein sequence ID" value="AMK77167.1"/>
    <property type="molecule type" value="Genomic_DNA"/>
</dbReference>
<evidence type="ECO:0000256" key="3">
    <source>
        <dbReference type="ARBA" id="ARBA00019906"/>
    </source>
</evidence>
<dbReference type="PANTHER" id="PTHR43507:SF1">
    <property type="entry name" value="NADH-UBIQUINONE OXIDOREDUCTASE CHAIN 4"/>
    <property type="match status" value="1"/>
</dbReference>
<dbReference type="GO" id="GO:0015990">
    <property type="term" value="P:electron transport coupled proton transport"/>
    <property type="evidence" value="ECO:0007669"/>
    <property type="project" value="TreeGrafter"/>
</dbReference>
<evidence type="ECO:0000256" key="5">
    <source>
        <dbReference type="ARBA" id="ARBA00022989"/>
    </source>
</evidence>
<dbReference type="GO" id="GO:0042773">
    <property type="term" value="P:ATP synthesis coupled electron transport"/>
    <property type="evidence" value="ECO:0007669"/>
    <property type="project" value="InterPro"/>
</dbReference>
<protein>
    <recommendedName>
        <fullName evidence="3">NADH-quinone oxidoreductase subunit M</fullName>
    </recommendedName>
    <alternativeName>
        <fullName evidence="7">NADH dehydrogenase I subunit M</fullName>
    </alternativeName>
    <alternativeName>
        <fullName evidence="8">NDH-1 subunit M</fullName>
    </alternativeName>
</protein>
<evidence type="ECO:0000256" key="9">
    <source>
        <dbReference type="RuleBase" id="RU000320"/>
    </source>
</evidence>
<dbReference type="GO" id="GO:0003954">
    <property type="term" value="F:NADH dehydrogenase activity"/>
    <property type="evidence" value="ECO:0007669"/>
    <property type="project" value="TreeGrafter"/>
</dbReference>
<feature type="transmembrane region" description="Helical" evidence="10">
    <location>
        <begin position="6"/>
        <end position="25"/>
    </location>
</feature>
<keyword evidence="13" id="KW-1185">Reference proteome</keyword>
<dbReference type="Proteomes" id="UP000030512">
    <property type="component" value="Chromosome"/>
</dbReference>
<evidence type="ECO:0000256" key="4">
    <source>
        <dbReference type="ARBA" id="ARBA00022692"/>
    </source>
</evidence>
<dbReference type="InterPro" id="IPR010227">
    <property type="entry name" value="NADH_Q_OxRdtase_chainM/4"/>
</dbReference>
<feature type="transmembrane region" description="Helical" evidence="10">
    <location>
        <begin position="207"/>
        <end position="231"/>
    </location>
</feature>
<dbReference type="GO" id="GO:0048039">
    <property type="term" value="F:ubiquinone binding"/>
    <property type="evidence" value="ECO:0007669"/>
    <property type="project" value="TreeGrafter"/>
</dbReference>
<feature type="transmembrane region" description="Helical" evidence="10">
    <location>
        <begin position="460"/>
        <end position="479"/>
    </location>
</feature>
<dbReference type="GO" id="GO:0008137">
    <property type="term" value="F:NADH dehydrogenase (ubiquinone) activity"/>
    <property type="evidence" value="ECO:0007669"/>
    <property type="project" value="InterPro"/>
</dbReference>
<dbReference type="AlphaFoldDB" id="A0A126T519"/>
<feature type="transmembrane region" description="Helical" evidence="10">
    <location>
        <begin position="379"/>
        <end position="396"/>
    </location>
</feature>
<dbReference type="InterPro" id="IPR001750">
    <property type="entry name" value="ND/Mrp_TM"/>
</dbReference>
<dbReference type="RefSeq" id="WP_036275114.1">
    <property type="nucleotide sequence ID" value="NZ_CP014476.1"/>
</dbReference>